<dbReference type="Gene3D" id="2.160.20.10">
    <property type="entry name" value="Single-stranded right-handed beta-helix, Pectin lyase-like"/>
    <property type="match status" value="1"/>
</dbReference>
<dbReference type="KEGG" id="pfla:Pflav_012450"/>
<evidence type="ECO:0008006" key="3">
    <source>
        <dbReference type="Google" id="ProtNLM"/>
    </source>
</evidence>
<dbReference type="EMBL" id="AP022870">
    <property type="protein sequence ID" value="BCB74835.1"/>
    <property type="molecule type" value="Genomic_DNA"/>
</dbReference>
<gene>
    <name evidence="1" type="ORF">Pflav_012450</name>
</gene>
<protein>
    <recommendedName>
        <fullName evidence="3">Right handed beta helix domain-containing protein</fullName>
    </recommendedName>
</protein>
<name>A0A6F8XLZ9_9ACTN</name>
<organism evidence="1 2">
    <name type="scientific">Phytohabitans flavus</name>
    <dbReference type="NCBI Taxonomy" id="1076124"/>
    <lineage>
        <taxon>Bacteria</taxon>
        <taxon>Bacillati</taxon>
        <taxon>Actinomycetota</taxon>
        <taxon>Actinomycetes</taxon>
        <taxon>Micromonosporales</taxon>
        <taxon>Micromonosporaceae</taxon>
    </lineage>
</organism>
<reference evidence="1 2" key="2">
    <citation type="submission" date="2020-03" db="EMBL/GenBank/DDBJ databases">
        <authorList>
            <person name="Ichikawa N."/>
            <person name="Kimura A."/>
            <person name="Kitahashi Y."/>
            <person name="Uohara A."/>
        </authorList>
    </citation>
    <scope>NUCLEOTIDE SEQUENCE [LARGE SCALE GENOMIC DNA]</scope>
    <source>
        <strain evidence="1 2">NBRC 107702</strain>
    </source>
</reference>
<dbReference type="InterPro" id="IPR011050">
    <property type="entry name" value="Pectin_lyase_fold/virulence"/>
</dbReference>
<proteinExistence type="predicted"/>
<accession>A0A6F8XLZ9</accession>
<dbReference type="AlphaFoldDB" id="A0A6F8XLZ9"/>
<keyword evidence="2" id="KW-1185">Reference proteome</keyword>
<evidence type="ECO:0000313" key="2">
    <source>
        <dbReference type="Proteomes" id="UP000502508"/>
    </source>
</evidence>
<dbReference type="InterPro" id="IPR012334">
    <property type="entry name" value="Pectin_lyas_fold"/>
</dbReference>
<reference evidence="1 2" key="1">
    <citation type="submission" date="2020-03" db="EMBL/GenBank/DDBJ databases">
        <title>Whole genome shotgun sequence of Phytohabitans flavus NBRC 107702.</title>
        <authorList>
            <person name="Komaki H."/>
            <person name="Tamura T."/>
        </authorList>
    </citation>
    <scope>NUCLEOTIDE SEQUENCE [LARGE SCALE GENOMIC DNA]</scope>
    <source>
        <strain evidence="1 2">NBRC 107702</strain>
    </source>
</reference>
<sequence length="177" mass="19367">MTPGATVLTVTRRGPTWTNTGATIVGNHLFDYMKYLYDGGGIYTTFGHGDSWDNSALITRNLVHDMQQPYWAVYTDWGSSWIRVTDNVIYDFVFGSTGGCSAVDLGGAISHIRFSGNYWADNGPLWMCGPVEDLTIDANTELPTDDTQAINACTTDARCAQIAGTAGLQPEFRDILH</sequence>
<dbReference type="SUPFAM" id="SSF51126">
    <property type="entry name" value="Pectin lyase-like"/>
    <property type="match status" value="1"/>
</dbReference>
<evidence type="ECO:0000313" key="1">
    <source>
        <dbReference type="EMBL" id="BCB74835.1"/>
    </source>
</evidence>
<dbReference type="Proteomes" id="UP000502508">
    <property type="component" value="Chromosome"/>
</dbReference>